<name>A0ABQ9I668_9NEOP</name>
<evidence type="ECO:0000313" key="1">
    <source>
        <dbReference type="EMBL" id="KAJ8891458.1"/>
    </source>
</evidence>
<comment type="caution">
    <text evidence="1">The sequence shown here is derived from an EMBL/GenBank/DDBJ whole genome shotgun (WGS) entry which is preliminary data.</text>
</comment>
<dbReference type="PANTHER" id="PTHR45913:SF5">
    <property type="entry name" value="GENERAL TRANSCRIPTION FACTOR II-I REPEAT DOMAIN-CONTAINING PROTEIN 2A-LIKE PROTEIN"/>
    <property type="match status" value="1"/>
</dbReference>
<dbReference type="PANTHER" id="PTHR45913">
    <property type="entry name" value="EPM2A-INTERACTING PROTEIN 1"/>
    <property type="match status" value="1"/>
</dbReference>
<dbReference type="EMBL" id="JARBHB010000002">
    <property type="protein sequence ID" value="KAJ8891458.1"/>
    <property type="molecule type" value="Genomic_DNA"/>
</dbReference>
<accession>A0ABQ9I668</accession>
<sequence length="112" mass="12516">MGVLDKFNLELTYMTAIAADGCPSKAGEKELVVSLVSKSKTGDALMHYHCITQHPQLCAKTVGFENVIHVADKVFQHFLAEMNSDYGDVNCFCDVRWLYGGKILERAFELKN</sequence>
<organism evidence="1 2">
    <name type="scientific">Dryococelus australis</name>
    <dbReference type="NCBI Taxonomy" id="614101"/>
    <lineage>
        <taxon>Eukaryota</taxon>
        <taxon>Metazoa</taxon>
        <taxon>Ecdysozoa</taxon>
        <taxon>Arthropoda</taxon>
        <taxon>Hexapoda</taxon>
        <taxon>Insecta</taxon>
        <taxon>Pterygota</taxon>
        <taxon>Neoptera</taxon>
        <taxon>Polyneoptera</taxon>
        <taxon>Phasmatodea</taxon>
        <taxon>Verophasmatodea</taxon>
        <taxon>Anareolatae</taxon>
        <taxon>Phasmatidae</taxon>
        <taxon>Eurycanthinae</taxon>
        <taxon>Dryococelus</taxon>
    </lineage>
</organism>
<evidence type="ECO:0000313" key="2">
    <source>
        <dbReference type="Proteomes" id="UP001159363"/>
    </source>
</evidence>
<reference evidence="1 2" key="1">
    <citation type="submission" date="2023-02" db="EMBL/GenBank/DDBJ databases">
        <title>LHISI_Scaffold_Assembly.</title>
        <authorList>
            <person name="Stuart O.P."/>
            <person name="Cleave R."/>
            <person name="Magrath M.J.L."/>
            <person name="Mikheyev A.S."/>
        </authorList>
    </citation>
    <scope>NUCLEOTIDE SEQUENCE [LARGE SCALE GENOMIC DNA]</scope>
    <source>
        <strain evidence="1">Daus_M_001</strain>
        <tissue evidence="1">Leg muscle</tissue>
    </source>
</reference>
<proteinExistence type="predicted"/>
<keyword evidence="2" id="KW-1185">Reference proteome</keyword>
<dbReference type="Proteomes" id="UP001159363">
    <property type="component" value="Chromosome 2"/>
</dbReference>
<gene>
    <name evidence="1" type="ORF">PR048_003986</name>
</gene>
<protein>
    <submittedName>
        <fullName evidence="1">Uncharacterized protein</fullName>
    </submittedName>
</protein>